<name>A0A3S4ZET6_9NEIS</name>
<protein>
    <submittedName>
        <fullName evidence="1">Uncharacterized protein</fullName>
    </submittedName>
</protein>
<reference evidence="1 2" key="1">
    <citation type="submission" date="2018-12" db="EMBL/GenBank/DDBJ databases">
        <authorList>
            <consortium name="Pathogen Informatics"/>
        </authorList>
    </citation>
    <scope>NUCLEOTIDE SEQUENCE [LARGE SCALE GENOMIC DNA]</scope>
    <source>
        <strain evidence="1 2">NCTC12742</strain>
    </source>
</reference>
<dbReference type="EMBL" id="LR134533">
    <property type="protein sequence ID" value="VEJ52169.1"/>
    <property type="molecule type" value="Genomic_DNA"/>
</dbReference>
<evidence type="ECO:0000313" key="1">
    <source>
        <dbReference type="EMBL" id="VEJ52169.1"/>
    </source>
</evidence>
<keyword evidence="2" id="KW-1185">Reference proteome</keyword>
<dbReference type="AlphaFoldDB" id="A0A3S4ZET6"/>
<evidence type="ECO:0000313" key="2">
    <source>
        <dbReference type="Proteomes" id="UP000272771"/>
    </source>
</evidence>
<proteinExistence type="predicted"/>
<sequence>MQAATIQKTEPNPTLHRCHMVVDGNVHRNDLFGQSIPQTEHPTVSEALLPNIRTTATLIAAMRHQFDRPSPTVFTEEADWFAARILVLGVRFFHLDITLLPMLSLANRRAKEFAALHQLPFTPAKMRMSLHAGRPSNLLIIETEHRFDSTANLIADSLAFAKMIARKQS</sequence>
<accession>A0A3S4ZET6</accession>
<dbReference type="STRING" id="28091.SAMEA3174300_00653"/>
<dbReference type="Proteomes" id="UP000272771">
    <property type="component" value="Chromosome"/>
</dbReference>
<dbReference type="OrthoDB" id="8611334at2"/>
<dbReference type="RefSeq" id="WP_004283338.1">
    <property type="nucleotide sequence ID" value="NZ_CAUJRG010000008.1"/>
</dbReference>
<organism evidence="1 2">
    <name type="scientific">Neisseria weaveri</name>
    <dbReference type="NCBI Taxonomy" id="28091"/>
    <lineage>
        <taxon>Bacteria</taxon>
        <taxon>Pseudomonadati</taxon>
        <taxon>Pseudomonadota</taxon>
        <taxon>Betaproteobacteria</taxon>
        <taxon>Neisseriales</taxon>
        <taxon>Neisseriaceae</taxon>
        <taxon>Neisseria</taxon>
    </lineage>
</organism>
<gene>
    <name evidence="1" type="ORF">NCTC12742_02086</name>
</gene>